<evidence type="ECO:0000313" key="5">
    <source>
        <dbReference type="Proteomes" id="UP001499954"/>
    </source>
</evidence>
<evidence type="ECO:0000256" key="1">
    <source>
        <dbReference type="ARBA" id="ARBA00023015"/>
    </source>
</evidence>
<keyword evidence="2" id="KW-0804">Transcription</keyword>
<feature type="domain" description="Tetracycline repressor TetR C-terminal" evidence="3">
    <location>
        <begin position="73"/>
        <end position="197"/>
    </location>
</feature>
<keyword evidence="1" id="KW-0805">Transcription regulation</keyword>
<dbReference type="RefSeq" id="WP_170298499.1">
    <property type="nucleotide sequence ID" value="NZ_BAAAMK010000010.1"/>
</dbReference>
<dbReference type="EMBL" id="BAAAMK010000010">
    <property type="protein sequence ID" value="GAA1965214.1"/>
    <property type="molecule type" value="Genomic_DNA"/>
</dbReference>
<keyword evidence="5" id="KW-1185">Reference proteome</keyword>
<proteinExistence type="predicted"/>
<name>A0ABN2R8J0_9MICO</name>
<dbReference type="InterPro" id="IPR009057">
    <property type="entry name" value="Homeodomain-like_sf"/>
</dbReference>
<dbReference type="Proteomes" id="UP001499954">
    <property type="component" value="Unassembled WGS sequence"/>
</dbReference>
<reference evidence="4 5" key="1">
    <citation type="journal article" date="2019" name="Int. J. Syst. Evol. Microbiol.">
        <title>The Global Catalogue of Microorganisms (GCM) 10K type strain sequencing project: providing services to taxonomists for standard genome sequencing and annotation.</title>
        <authorList>
            <consortium name="The Broad Institute Genomics Platform"/>
            <consortium name="The Broad Institute Genome Sequencing Center for Infectious Disease"/>
            <person name="Wu L."/>
            <person name="Ma J."/>
        </authorList>
    </citation>
    <scope>NUCLEOTIDE SEQUENCE [LARGE SCALE GENOMIC DNA]</scope>
    <source>
        <strain evidence="4 5">JCM 13584</strain>
    </source>
</reference>
<dbReference type="InterPro" id="IPR036271">
    <property type="entry name" value="Tet_transcr_reg_TetR-rel_C_sf"/>
</dbReference>
<protein>
    <submittedName>
        <fullName evidence="4">TetR/AcrR family transcriptional regulator C-terminal domain-containing protein</fullName>
    </submittedName>
</protein>
<comment type="caution">
    <text evidence="4">The sequence shown here is derived from an EMBL/GenBank/DDBJ whole genome shotgun (WGS) entry which is preliminary data.</text>
</comment>
<dbReference type="InterPro" id="IPR004111">
    <property type="entry name" value="Repressor_TetR_C"/>
</dbReference>
<dbReference type="SUPFAM" id="SSF48498">
    <property type="entry name" value="Tetracyclin repressor-like, C-terminal domain"/>
    <property type="match status" value="1"/>
</dbReference>
<dbReference type="Pfam" id="PF02909">
    <property type="entry name" value="TetR_C_1"/>
    <property type="match status" value="1"/>
</dbReference>
<dbReference type="Gene3D" id="1.10.357.10">
    <property type="entry name" value="Tetracycline Repressor, domain 2"/>
    <property type="match status" value="1"/>
</dbReference>
<sequence length="205" mass="22261">MARPKVPLLSVDRIADAALELVDSGQPFGVNALARRLGVTPSSLYNHVDGRDGIIELMRGRFSREANAGAQAAEGEWHEVVAETLRAQRRMYAAHPNLVPLIVGKTITDPYVIGSYDRLATTLLAAGFPDDEVLGVIAILDAYAIGMGLDLASPHDVWQPEGETENLGRLLDDAPHGEERSDRAFELGLEFLIDSLRGRLARLLA</sequence>
<evidence type="ECO:0000313" key="4">
    <source>
        <dbReference type="EMBL" id="GAA1965214.1"/>
    </source>
</evidence>
<evidence type="ECO:0000259" key="3">
    <source>
        <dbReference type="Pfam" id="PF02909"/>
    </source>
</evidence>
<organism evidence="4 5">
    <name type="scientific">Agromyces allii</name>
    <dbReference type="NCBI Taxonomy" id="393607"/>
    <lineage>
        <taxon>Bacteria</taxon>
        <taxon>Bacillati</taxon>
        <taxon>Actinomycetota</taxon>
        <taxon>Actinomycetes</taxon>
        <taxon>Micrococcales</taxon>
        <taxon>Microbacteriaceae</taxon>
        <taxon>Agromyces</taxon>
    </lineage>
</organism>
<dbReference type="SUPFAM" id="SSF46689">
    <property type="entry name" value="Homeodomain-like"/>
    <property type="match status" value="1"/>
</dbReference>
<accession>A0ABN2R8J0</accession>
<evidence type="ECO:0000256" key="2">
    <source>
        <dbReference type="ARBA" id="ARBA00023163"/>
    </source>
</evidence>
<gene>
    <name evidence="4" type="ORF">GCM10009717_35090</name>
</gene>